<accession>A0A9D1R4D1</accession>
<dbReference type="Proteomes" id="UP000824265">
    <property type="component" value="Unassembled WGS sequence"/>
</dbReference>
<evidence type="ECO:0000256" key="1">
    <source>
        <dbReference type="SAM" id="MobiDB-lite"/>
    </source>
</evidence>
<gene>
    <name evidence="2" type="ORF">H9742_04440</name>
</gene>
<feature type="compositionally biased region" description="Basic and acidic residues" evidence="1">
    <location>
        <begin position="177"/>
        <end position="202"/>
    </location>
</feature>
<feature type="compositionally biased region" description="Acidic residues" evidence="1">
    <location>
        <begin position="203"/>
        <end position="215"/>
    </location>
</feature>
<organism evidence="2 3">
    <name type="scientific">Candidatus Acetatifactor stercoripullorum</name>
    <dbReference type="NCBI Taxonomy" id="2838414"/>
    <lineage>
        <taxon>Bacteria</taxon>
        <taxon>Bacillati</taxon>
        <taxon>Bacillota</taxon>
        <taxon>Clostridia</taxon>
        <taxon>Lachnospirales</taxon>
        <taxon>Lachnospiraceae</taxon>
        <taxon>Acetatifactor</taxon>
    </lineage>
</organism>
<name>A0A9D1R4D1_9FIRM</name>
<protein>
    <submittedName>
        <fullName evidence="2">Uncharacterized protein</fullName>
    </submittedName>
</protein>
<dbReference type="AlphaFoldDB" id="A0A9D1R4D1"/>
<feature type="region of interest" description="Disordered" evidence="1">
    <location>
        <begin position="175"/>
        <end position="223"/>
    </location>
</feature>
<reference evidence="2" key="1">
    <citation type="journal article" date="2021" name="PeerJ">
        <title>Extensive microbial diversity within the chicken gut microbiome revealed by metagenomics and culture.</title>
        <authorList>
            <person name="Gilroy R."/>
            <person name="Ravi A."/>
            <person name="Getino M."/>
            <person name="Pursley I."/>
            <person name="Horton D.L."/>
            <person name="Alikhan N.F."/>
            <person name="Baker D."/>
            <person name="Gharbi K."/>
            <person name="Hall N."/>
            <person name="Watson M."/>
            <person name="Adriaenssens E.M."/>
            <person name="Foster-Nyarko E."/>
            <person name="Jarju S."/>
            <person name="Secka A."/>
            <person name="Antonio M."/>
            <person name="Oren A."/>
            <person name="Chaudhuri R.R."/>
            <person name="La Ragione R."/>
            <person name="Hildebrand F."/>
            <person name="Pallen M.J."/>
        </authorList>
    </citation>
    <scope>NUCLEOTIDE SEQUENCE</scope>
    <source>
        <strain evidence="2">CHK195-6426</strain>
    </source>
</reference>
<proteinExistence type="predicted"/>
<sequence length="253" mass="29334">MAAGTIRNAVNQMLAAGSWENKKKSGNLLKKKDAELTPQERMIQDFKEQLEANRESEKYNQIYTKLMSGQDLTREELDRLKQKDPKAYMEYKADKMEQKAYERRLRNCKTKEEAERLHVNKMNGKLSELKSVVNNPNIPKSEKVKAAKRILGDTRRTVQVYHDFTKSAAFGQLPTEEEVRRAKHLQAEEKEPEISSDNKDQPEYETDDSGEAQELTEDKDTAKVEKKILEEMLELEEKHFGEKKKAVQIDVSL</sequence>
<reference evidence="2" key="2">
    <citation type="submission" date="2021-04" db="EMBL/GenBank/DDBJ databases">
        <authorList>
            <person name="Gilroy R."/>
        </authorList>
    </citation>
    <scope>NUCLEOTIDE SEQUENCE</scope>
    <source>
        <strain evidence="2">CHK195-6426</strain>
    </source>
</reference>
<dbReference type="EMBL" id="DXGH01000026">
    <property type="protein sequence ID" value="HIW80770.1"/>
    <property type="molecule type" value="Genomic_DNA"/>
</dbReference>
<evidence type="ECO:0000313" key="2">
    <source>
        <dbReference type="EMBL" id="HIW80770.1"/>
    </source>
</evidence>
<comment type="caution">
    <text evidence="2">The sequence shown here is derived from an EMBL/GenBank/DDBJ whole genome shotgun (WGS) entry which is preliminary data.</text>
</comment>
<evidence type="ECO:0000313" key="3">
    <source>
        <dbReference type="Proteomes" id="UP000824265"/>
    </source>
</evidence>